<dbReference type="Pfam" id="PF02541">
    <property type="entry name" value="Ppx-GppA"/>
    <property type="match status" value="1"/>
</dbReference>
<dbReference type="Gene3D" id="3.30.420.40">
    <property type="match status" value="1"/>
</dbReference>
<dbReference type="Proteomes" id="UP001377567">
    <property type="component" value="Unassembled WGS sequence"/>
</dbReference>
<keyword evidence="5" id="KW-1185">Reference proteome</keyword>
<dbReference type="Gene3D" id="3.30.420.150">
    <property type="entry name" value="Exopolyphosphatase. Domain 2"/>
    <property type="match status" value="1"/>
</dbReference>
<evidence type="ECO:0000259" key="2">
    <source>
        <dbReference type="Pfam" id="PF02541"/>
    </source>
</evidence>
<dbReference type="InterPro" id="IPR057512">
    <property type="entry name" value="RTG2_C"/>
</dbReference>
<evidence type="ECO:0000259" key="3">
    <source>
        <dbReference type="Pfam" id="PF23566"/>
    </source>
</evidence>
<gene>
    <name evidence="4" type="ORF">DAKH74_036550</name>
</gene>
<evidence type="ECO:0008006" key="6">
    <source>
        <dbReference type="Google" id="ProtNLM"/>
    </source>
</evidence>
<dbReference type="Pfam" id="PF23566">
    <property type="entry name" value="RTG2_C"/>
    <property type="match status" value="1"/>
</dbReference>
<feature type="domain" description="RTG2 C-terminal" evidence="3">
    <location>
        <begin position="376"/>
        <end position="536"/>
    </location>
</feature>
<dbReference type="EMBL" id="BTGD01000011">
    <property type="protein sequence ID" value="GMM57039.1"/>
    <property type="molecule type" value="Genomic_DNA"/>
</dbReference>
<feature type="compositionally biased region" description="Low complexity" evidence="1">
    <location>
        <begin position="564"/>
        <end position="573"/>
    </location>
</feature>
<dbReference type="InterPro" id="IPR003695">
    <property type="entry name" value="Ppx_GppA_N"/>
</dbReference>
<dbReference type="InterPro" id="IPR050273">
    <property type="entry name" value="GppA/Ppx_hydrolase"/>
</dbReference>
<organism evidence="4 5">
    <name type="scientific">Maudiozyma humilis</name>
    <name type="common">Sour dough yeast</name>
    <name type="synonym">Kazachstania humilis</name>
    <dbReference type="NCBI Taxonomy" id="51915"/>
    <lineage>
        <taxon>Eukaryota</taxon>
        <taxon>Fungi</taxon>
        <taxon>Dikarya</taxon>
        <taxon>Ascomycota</taxon>
        <taxon>Saccharomycotina</taxon>
        <taxon>Saccharomycetes</taxon>
        <taxon>Saccharomycetales</taxon>
        <taxon>Saccharomycetaceae</taxon>
        <taxon>Maudiozyma</taxon>
    </lineage>
</organism>
<dbReference type="InterPro" id="IPR043129">
    <property type="entry name" value="ATPase_NBD"/>
</dbReference>
<proteinExistence type="predicted"/>
<comment type="caution">
    <text evidence="4">The sequence shown here is derived from an EMBL/GenBank/DDBJ whole genome shotgun (WGS) entry which is preliminary data.</text>
</comment>
<dbReference type="PANTHER" id="PTHR30005">
    <property type="entry name" value="EXOPOLYPHOSPHATASE"/>
    <property type="match status" value="1"/>
</dbReference>
<accession>A0AAV5RZL6</accession>
<evidence type="ECO:0000256" key="1">
    <source>
        <dbReference type="SAM" id="MobiDB-lite"/>
    </source>
</evidence>
<feature type="region of interest" description="Disordered" evidence="1">
    <location>
        <begin position="1"/>
        <end position="23"/>
    </location>
</feature>
<protein>
    <recommendedName>
        <fullName evidence="6">Ppx/GppA phosphatase domain-containing protein</fullName>
    </recommendedName>
</protein>
<dbReference type="GO" id="GO:0006357">
    <property type="term" value="P:regulation of transcription by RNA polymerase II"/>
    <property type="evidence" value="ECO:0007669"/>
    <property type="project" value="TreeGrafter"/>
</dbReference>
<evidence type="ECO:0000313" key="5">
    <source>
        <dbReference type="Proteomes" id="UP001377567"/>
    </source>
</evidence>
<sequence>MTLHTHTDDLQPHPQPPTHLSESENISRNLCGIVDMGSNGIRFSISSTAPHHARITPCVFKDRIGISLYEIQYPHRDSLEQIPIPAEIIDEICSAIKRFQLICEDFGVPDKSVTVVATEATRIALNRDELISAIRSTVDWEVRVLSEEEEGSLTTLGLFASAAEHETDGIYFDLLSGSCQLSWIRYLPGGEYVKSDKVATLPYGSGTITRLVRAINDNDVSKLKLFDDLKNDFTNALAEIQIPADMVRDAEENDGFTLITRGGGLRGMGHLLITQDKDYPVQTIINGFRTNSDNFKSISDYLFLKGKIPNFDNNCHKIKKFFKISEKRSIQLPAVGLLTSALLESLPRIKSIYFSEGGIREGTLYDQLPLTIRSEDPVIIASRPYAPLLTNKYLELLLSAIPRSDITGEYAIPEIVWKRVAPALCNLAFIHSSYPKELQPTAALHVAVTGIISGCNGLSHEMRALIGIALCYRWGGNIPGTEDHFLEAMERVLLNQYDEGSRRNTRTARRMIWWTKYIGTIMYVICGVHPGGNIRNNLFKFNVVPRGGVSTLSSGSSGSGASGSGSSATAATRSMHHQLSIDEELESEEPVHSRTDRADYEAIVSISRDDLKTSASVRARIITLQKRIKKLSRGNAERVKVSVQIYD</sequence>
<name>A0AAV5RZL6_MAUHU</name>
<reference evidence="4 5" key="1">
    <citation type="journal article" date="2023" name="Elife">
        <title>Identification of key yeast species and microbe-microbe interactions impacting larval growth of Drosophila in the wild.</title>
        <authorList>
            <person name="Mure A."/>
            <person name="Sugiura Y."/>
            <person name="Maeda R."/>
            <person name="Honda K."/>
            <person name="Sakurai N."/>
            <person name="Takahashi Y."/>
            <person name="Watada M."/>
            <person name="Katoh T."/>
            <person name="Gotoh A."/>
            <person name="Gotoh Y."/>
            <person name="Taniguchi I."/>
            <person name="Nakamura K."/>
            <person name="Hayashi T."/>
            <person name="Katayama T."/>
            <person name="Uemura T."/>
            <person name="Hattori Y."/>
        </authorList>
    </citation>
    <scope>NUCLEOTIDE SEQUENCE [LARGE SCALE GENOMIC DNA]</scope>
    <source>
        <strain evidence="4 5">KH-74</strain>
    </source>
</reference>
<dbReference type="SUPFAM" id="SSF53067">
    <property type="entry name" value="Actin-like ATPase domain"/>
    <property type="match status" value="2"/>
</dbReference>
<evidence type="ECO:0000313" key="4">
    <source>
        <dbReference type="EMBL" id="GMM57039.1"/>
    </source>
</evidence>
<dbReference type="FunFam" id="3.30.420.40:FF:000191">
    <property type="entry name" value="Retrograde regulation protein 2"/>
    <property type="match status" value="1"/>
</dbReference>
<dbReference type="PANTHER" id="PTHR30005:SF0">
    <property type="entry name" value="RETROGRADE REGULATION PROTEIN 2"/>
    <property type="match status" value="1"/>
</dbReference>
<feature type="region of interest" description="Disordered" evidence="1">
    <location>
        <begin position="552"/>
        <end position="576"/>
    </location>
</feature>
<dbReference type="AlphaFoldDB" id="A0AAV5RZL6"/>
<feature type="compositionally biased region" description="Basic and acidic residues" evidence="1">
    <location>
        <begin position="1"/>
        <end position="11"/>
    </location>
</feature>
<feature type="domain" description="Ppx/GppA phosphatase N-terminal" evidence="2">
    <location>
        <begin position="48"/>
        <end position="369"/>
    </location>
</feature>